<feature type="domain" description="HMA" evidence="14">
    <location>
        <begin position="1"/>
        <end position="63"/>
    </location>
</feature>
<evidence type="ECO:0000256" key="2">
    <source>
        <dbReference type="ARBA" id="ARBA00006024"/>
    </source>
</evidence>
<evidence type="ECO:0000256" key="4">
    <source>
        <dbReference type="ARBA" id="ARBA00022692"/>
    </source>
</evidence>
<feature type="transmembrane region" description="Helical" evidence="13">
    <location>
        <begin position="719"/>
        <end position="740"/>
    </location>
</feature>
<sequence>MKLVYTFENLDCAHCAGVIESKIQKMPEVESASLTFVTKQLTVEAKNEKGMLEKIQSVADSVEDGVIFKKKEEVKTKKLTYTFENLDCAHCAGVIENKIKEMPEIESASLTFVTKQLTVETKNEYGLLKKIQGIADSVEDGVVFKEKEDTKVVKKTLFQEKKAEIISLIAGAVLFIAGFVSRGYVPIAGNILFTAAYLIFGFKVLKTAVVNITKGQVFDENFLMSIATIAAFALGDFAEAAGVMLFYRVGEFFEDVAVEKSRSQIMDAVDMRPESVHVVKGDEIIEVGAKEAKPGDIILIRPGDRIPLDGKVVEGESRLDTSPVTGESVPVSVLPGDEILSGCVNEGGVLRVEVTRALENSMVTRILNSVENAAATKPKLDRFISRFAKVYTPIVVLIAVATAIIPSLITGDWNKWIYTAVTFLVISCPCALVLSVPLAYFAGIGAASKRGILFKGGAAIEGLEKIKAVTMDKTGTLTKGTFTIKEIKAFSGLTNKQILTMAAGAESASTHPIANSIVRAARAEGYETVTPSQVQEIRGKGIKALFSEGELLCGNRKLMEDAGVELEETPQNPGGATIVYVALDHRLAGWILIDDTIKEDAKKSIQKMNQLKLHTSILTGDEKTSALAVGEQVGVQDVYGKLLPDEKLERLRGLRKEYGPVLFVGDGINDAPVLAGADVGAAMGSGADAAIEAADVVFMNNQVGAILNSIKISKSTGKIAIQNVVFALAIKAIVMILGFMGFANMWLAVFADTGVALLCVLNSVRILYRKKF</sequence>
<dbReference type="SUPFAM" id="SSF81653">
    <property type="entry name" value="Calcium ATPase, transduction domain A"/>
    <property type="match status" value="1"/>
</dbReference>
<dbReference type="PROSITE" id="PS00154">
    <property type="entry name" value="ATPASE_E1_E2"/>
    <property type="match status" value="1"/>
</dbReference>
<dbReference type="SUPFAM" id="SSF55008">
    <property type="entry name" value="HMA, heavy metal-associated domain"/>
    <property type="match status" value="2"/>
</dbReference>
<dbReference type="EC" id="7.2.2.21" evidence="11"/>
<comment type="similarity">
    <text evidence="2 13">Belongs to the cation transport ATPase (P-type) (TC 3.A.3) family. Type IB subfamily.</text>
</comment>
<dbReference type="InterPro" id="IPR051014">
    <property type="entry name" value="Cation_Transport_ATPase_IB"/>
</dbReference>
<dbReference type="InterPro" id="IPR036163">
    <property type="entry name" value="HMA_dom_sf"/>
</dbReference>
<feature type="transmembrane region" description="Helical" evidence="13">
    <location>
        <begin position="163"/>
        <end position="181"/>
    </location>
</feature>
<keyword evidence="7 13" id="KW-0067">ATP-binding</keyword>
<accession>A0ABT1E9V9</accession>
<feature type="domain" description="HMA" evidence="14">
    <location>
        <begin position="77"/>
        <end position="143"/>
    </location>
</feature>
<evidence type="ECO:0000256" key="8">
    <source>
        <dbReference type="ARBA" id="ARBA00022967"/>
    </source>
</evidence>
<dbReference type="SFLD" id="SFLDF00027">
    <property type="entry name" value="p-type_atpase"/>
    <property type="match status" value="1"/>
</dbReference>
<dbReference type="InterPro" id="IPR023299">
    <property type="entry name" value="ATPase_P-typ_cyto_dom_N"/>
</dbReference>
<dbReference type="Pfam" id="PF00122">
    <property type="entry name" value="E1-E2_ATPase"/>
    <property type="match status" value="1"/>
</dbReference>
<dbReference type="Proteomes" id="UP001523566">
    <property type="component" value="Unassembled WGS sequence"/>
</dbReference>
<dbReference type="InterPro" id="IPR023214">
    <property type="entry name" value="HAD_sf"/>
</dbReference>
<gene>
    <name evidence="15" type="ORF">NK125_09335</name>
</gene>
<dbReference type="SFLD" id="SFLDS00003">
    <property type="entry name" value="Haloacid_Dehalogenase"/>
    <property type="match status" value="1"/>
</dbReference>
<dbReference type="NCBIfam" id="TIGR01525">
    <property type="entry name" value="ATPase-IB_hvy"/>
    <property type="match status" value="1"/>
</dbReference>
<keyword evidence="16" id="KW-1185">Reference proteome</keyword>
<dbReference type="SUPFAM" id="SSF81665">
    <property type="entry name" value="Calcium ATPase, transmembrane domain M"/>
    <property type="match status" value="1"/>
</dbReference>
<dbReference type="InterPro" id="IPR001757">
    <property type="entry name" value="P_typ_ATPase"/>
</dbReference>
<protein>
    <recommendedName>
        <fullName evidence="11">Cd(2+)-exporting ATPase</fullName>
        <ecNumber evidence="11">7.2.2.21</ecNumber>
    </recommendedName>
</protein>
<dbReference type="PROSITE" id="PS01229">
    <property type="entry name" value="COF_2"/>
    <property type="match status" value="1"/>
</dbReference>
<evidence type="ECO:0000256" key="9">
    <source>
        <dbReference type="ARBA" id="ARBA00022989"/>
    </source>
</evidence>
<dbReference type="PANTHER" id="PTHR48085">
    <property type="entry name" value="CADMIUM/ZINC-TRANSPORTING ATPASE HMA2-RELATED"/>
    <property type="match status" value="1"/>
</dbReference>
<evidence type="ECO:0000256" key="11">
    <source>
        <dbReference type="ARBA" id="ARBA00039103"/>
    </source>
</evidence>
<dbReference type="InterPro" id="IPR023298">
    <property type="entry name" value="ATPase_P-typ_TM_dom_sf"/>
</dbReference>
<dbReference type="SFLD" id="SFLDG00002">
    <property type="entry name" value="C1.7:_P-type_atpase_like"/>
    <property type="match status" value="1"/>
</dbReference>
<comment type="subcellular location">
    <subcellularLocation>
        <location evidence="13">Cell membrane</location>
    </subcellularLocation>
    <subcellularLocation>
        <location evidence="1">Membrane</location>
        <topology evidence="1">Multi-pass membrane protein</topology>
    </subcellularLocation>
</comment>
<feature type="transmembrane region" description="Helical" evidence="13">
    <location>
        <begin position="390"/>
        <end position="410"/>
    </location>
</feature>
<evidence type="ECO:0000256" key="13">
    <source>
        <dbReference type="RuleBase" id="RU362081"/>
    </source>
</evidence>
<dbReference type="Gene3D" id="3.40.50.1000">
    <property type="entry name" value="HAD superfamily/HAD-like"/>
    <property type="match status" value="1"/>
</dbReference>
<name>A0ABT1E9V9_9FIRM</name>
<dbReference type="PROSITE" id="PS50846">
    <property type="entry name" value="HMA_2"/>
    <property type="match status" value="2"/>
</dbReference>
<dbReference type="Pfam" id="PF00403">
    <property type="entry name" value="HMA"/>
    <property type="match status" value="2"/>
</dbReference>
<evidence type="ECO:0000256" key="5">
    <source>
        <dbReference type="ARBA" id="ARBA00022723"/>
    </source>
</evidence>
<dbReference type="Gene3D" id="2.70.150.10">
    <property type="entry name" value="Calcium-transporting ATPase, cytoplasmic transduction domain A"/>
    <property type="match status" value="1"/>
</dbReference>
<dbReference type="Gene3D" id="3.30.70.100">
    <property type="match status" value="2"/>
</dbReference>
<dbReference type="CDD" id="cd00371">
    <property type="entry name" value="HMA"/>
    <property type="match status" value="2"/>
</dbReference>
<evidence type="ECO:0000256" key="6">
    <source>
        <dbReference type="ARBA" id="ARBA00022741"/>
    </source>
</evidence>
<evidence type="ECO:0000256" key="3">
    <source>
        <dbReference type="ARBA" id="ARBA00022539"/>
    </source>
</evidence>
<dbReference type="Gene3D" id="3.40.1110.10">
    <property type="entry name" value="Calcium-transporting ATPase, cytoplasmic domain N"/>
    <property type="match status" value="1"/>
</dbReference>
<keyword evidence="6 13" id="KW-0547">Nucleotide-binding</keyword>
<dbReference type="InterPro" id="IPR008250">
    <property type="entry name" value="ATPase_P-typ_transduc_dom_A_sf"/>
</dbReference>
<evidence type="ECO:0000313" key="16">
    <source>
        <dbReference type="Proteomes" id="UP001523566"/>
    </source>
</evidence>
<feature type="transmembrane region" description="Helical" evidence="13">
    <location>
        <begin position="187"/>
        <end position="205"/>
    </location>
</feature>
<dbReference type="NCBIfam" id="TIGR01494">
    <property type="entry name" value="ATPase_P-type"/>
    <property type="match status" value="1"/>
</dbReference>
<proteinExistence type="inferred from homology"/>
<keyword evidence="9 13" id="KW-1133">Transmembrane helix</keyword>
<dbReference type="PANTHER" id="PTHR48085:SF5">
    <property type="entry name" value="CADMIUM_ZINC-TRANSPORTING ATPASE HMA4-RELATED"/>
    <property type="match status" value="1"/>
</dbReference>
<dbReference type="PRINTS" id="PR00119">
    <property type="entry name" value="CATATPASE"/>
</dbReference>
<feature type="transmembrane region" description="Helical" evidence="13">
    <location>
        <begin position="416"/>
        <end position="441"/>
    </location>
</feature>
<dbReference type="InterPro" id="IPR044492">
    <property type="entry name" value="P_typ_ATPase_HD_dom"/>
</dbReference>
<dbReference type="InterPro" id="IPR006121">
    <property type="entry name" value="HMA_dom"/>
</dbReference>
<organism evidence="15 16">
    <name type="scientific">Aequitasia blattaphilus</name>
    <dbReference type="NCBI Taxonomy" id="2949332"/>
    <lineage>
        <taxon>Bacteria</taxon>
        <taxon>Bacillati</taxon>
        <taxon>Bacillota</taxon>
        <taxon>Clostridia</taxon>
        <taxon>Lachnospirales</taxon>
        <taxon>Lachnospiraceae</taxon>
        <taxon>Aequitasia</taxon>
    </lineage>
</organism>
<dbReference type="PRINTS" id="PR00941">
    <property type="entry name" value="CDATPASE"/>
</dbReference>
<dbReference type="InterPro" id="IPR018303">
    <property type="entry name" value="ATPase_P-typ_P_site"/>
</dbReference>
<reference evidence="15 16" key="1">
    <citation type="journal article" date="2022" name="Genome Biol. Evol.">
        <title>Host diet, physiology and behaviors set the stage for Lachnospiraceae cladogenesis.</title>
        <authorList>
            <person name="Vera-Ponce De Leon A."/>
            <person name="Schneider M."/>
            <person name="Jahnes B.C."/>
            <person name="Sadowski V."/>
            <person name="Camuy-Velez L.A."/>
            <person name="Duan J."/>
            <person name="Sabree Z.L."/>
        </authorList>
    </citation>
    <scope>NUCLEOTIDE SEQUENCE [LARGE SCALE GENOMIC DNA]</scope>
    <source>
        <strain evidence="15 16">PAL113</strain>
    </source>
</reference>
<evidence type="ECO:0000259" key="14">
    <source>
        <dbReference type="PROSITE" id="PS50846"/>
    </source>
</evidence>
<dbReference type="EMBL" id="JAMZFW010000012">
    <property type="protein sequence ID" value="MCP1102616.1"/>
    <property type="molecule type" value="Genomic_DNA"/>
</dbReference>
<feature type="transmembrane region" description="Helical" evidence="13">
    <location>
        <begin position="746"/>
        <end position="768"/>
    </location>
</feature>
<dbReference type="InterPro" id="IPR059000">
    <property type="entry name" value="ATPase_P-type_domA"/>
</dbReference>
<dbReference type="SUPFAM" id="SSF56784">
    <property type="entry name" value="HAD-like"/>
    <property type="match status" value="1"/>
</dbReference>
<comment type="catalytic activity">
    <reaction evidence="12">
        <text>Cd(2+)(in) + ATP + H2O = Cd(2+)(out) + ADP + phosphate + H(+)</text>
        <dbReference type="Rhea" id="RHEA:12132"/>
        <dbReference type="ChEBI" id="CHEBI:15377"/>
        <dbReference type="ChEBI" id="CHEBI:15378"/>
        <dbReference type="ChEBI" id="CHEBI:30616"/>
        <dbReference type="ChEBI" id="CHEBI:43474"/>
        <dbReference type="ChEBI" id="CHEBI:48775"/>
        <dbReference type="ChEBI" id="CHEBI:456216"/>
        <dbReference type="EC" id="7.2.2.21"/>
    </reaction>
</comment>
<dbReference type="RefSeq" id="WP_262066401.1">
    <property type="nucleotide sequence ID" value="NZ_JAMXOD010000012.1"/>
</dbReference>
<dbReference type="InterPro" id="IPR036412">
    <property type="entry name" value="HAD-like_sf"/>
</dbReference>
<keyword evidence="8" id="KW-1278">Translocase</keyword>
<evidence type="ECO:0000256" key="1">
    <source>
        <dbReference type="ARBA" id="ARBA00004141"/>
    </source>
</evidence>
<keyword evidence="13" id="KW-1003">Cell membrane</keyword>
<keyword evidence="3" id="KW-0104">Cadmium</keyword>
<keyword evidence="5 13" id="KW-0479">Metal-binding</keyword>
<dbReference type="Pfam" id="PF00702">
    <property type="entry name" value="Hydrolase"/>
    <property type="match status" value="1"/>
</dbReference>
<evidence type="ECO:0000256" key="12">
    <source>
        <dbReference type="ARBA" id="ARBA00049338"/>
    </source>
</evidence>
<dbReference type="InterPro" id="IPR027256">
    <property type="entry name" value="P-typ_ATPase_IB"/>
</dbReference>
<evidence type="ECO:0000256" key="10">
    <source>
        <dbReference type="ARBA" id="ARBA00023136"/>
    </source>
</evidence>
<keyword evidence="4 13" id="KW-0812">Transmembrane</keyword>
<evidence type="ECO:0000313" key="15">
    <source>
        <dbReference type="EMBL" id="MCP1102616.1"/>
    </source>
</evidence>
<evidence type="ECO:0000256" key="7">
    <source>
        <dbReference type="ARBA" id="ARBA00022840"/>
    </source>
</evidence>
<keyword evidence="10 13" id="KW-0472">Membrane</keyword>
<comment type="caution">
    <text evidence="15">The sequence shown here is derived from an EMBL/GenBank/DDBJ whole genome shotgun (WGS) entry which is preliminary data.</text>
</comment>